<keyword evidence="3" id="KW-1185">Reference proteome</keyword>
<reference evidence="2 3" key="1">
    <citation type="submission" date="2024-03" db="EMBL/GenBank/DDBJ databases">
        <title>Draft genome sequence of Pseudonocardia tropica JCM 19149.</title>
        <authorList>
            <person name="Butdee W."/>
            <person name="Duangmal K."/>
        </authorList>
    </citation>
    <scope>NUCLEOTIDE SEQUENCE [LARGE SCALE GENOMIC DNA]</scope>
    <source>
        <strain evidence="2 3">JCM 19149</strain>
    </source>
</reference>
<dbReference type="PANTHER" id="PTHR19353">
    <property type="entry name" value="FATTY ACID DESATURASE 2"/>
    <property type="match status" value="1"/>
</dbReference>
<gene>
    <name evidence="2" type="ORF">WHI96_21050</name>
</gene>
<sequence length="168" mass="19617">MDGLLEMQLEDPEEFRRTLLDVGRRHARQMRPDLRDHLLRTLPDGAEVLTEEDLEGETRGAWYLRRLLGSANVTGNRLMHVMSGSLGYRIEHHLFPDLPSDRYPEIAVKLRALCVKYDLPYTTGPFPRQFWHATRSIWRLSLPARGIRESEHRRERRGLLRRPAAQAA</sequence>
<evidence type="ECO:0000259" key="1">
    <source>
        <dbReference type="Pfam" id="PF00487"/>
    </source>
</evidence>
<dbReference type="GO" id="GO:0016491">
    <property type="term" value="F:oxidoreductase activity"/>
    <property type="evidence" value="ECO:0007669"/>
    <property type="project" value="UniProtKB-KW"/>
</dbReference>
<dbReference type="EMBL" id="JBEDNP010000014">
    <property type="protein sequence ID" value="MEQ3541308.1"/>
    <property type="molecule type" value="Genomic_DNA"/>
</dbReference>
<name>A0ABV1JZC4_9PSEU</name>
<dbReference type="InterPro" id="IPR012171">
    <property type="entry name" value="Fatty_acid_desaturase"/>
</dbReference>
<evidence type="ECO:0000313" key="2">
    <source>
        <dbReference type="EMBL" id="MEQ3541308.1"/>
    </source>
</evidence>
<dbReference type="Proteomes" id="UP001464923">
    <property type="component" value="Unassembled WGS sequence"/>
</dbReference>
<dbReference type="InterPro" id="IPR005804">
    <property type="entry name" value="FA_desaturase_dom"/>
</dbReference>
<organism evidence="2 3">
    <name type="scientific">Pseudonocardia tropica</name>
    <dbReference type="NCBI Taxonomy" id="681289"/>
    <lineage>
        <taxon>Bacteria</taxon>
        <taxon>Bacillati</taxon>
        <taxon>Actinomycetota</taxon>
        <taxon>Actinomycetes</taxon>
        <taxon>Pseudonocardiales</taxon>
        <taxon>Pseudonocardiaceae</taxon>
        <taxon>Pseudonocardia</taxon>
    </lineage>
</organism>
<protein>
    <submittedName>
        <fullName evidence="2">Fatty acid desaturase</fullName>
        <ecNumber evidence="2">1.14.19.-</ecNumber>
    </submittedName>
</protein>
<dbReference type="Pfam" id="PF00487">
    <property type="entry name" value="FA_desaturase"/>
    <property type="match status" value="1"/>
</dbReference>
<feature type="domain" description="Fatty acid desaturase" evidence="1">
    <location>
        <begin position="60"/>
        <end position="123"/>
    </location>
</feature>
<proteinExistence type="predicted"/>
<dbReference type="RefSeq" id="WP_345651184.1">
    <property type="nucleotide sequence ID" value="NZ_BAABLY010000077.1"/>
</dbReference>
<evidence type="ECO:0000313" key="3">
    <source>
        <dbReference type="Proteomes" id="UP001464923"/>
    </source>
</evidence>
<comment type="caution">
    <text evidence="2">The sequence shown here is derived from an EMBL/GenBank/DDBJ whole genome shotgun (WGS) entry which is preliminary data.</text>
</comment>
<dbReference type="EC" id="1.14.19.-" evidence="2"/>
<keyword evidence="2" id="KW-0560">Oxidoreductase</keyword>
<dbReference type="PANTHER" id="PTHR19353:SF19">
    <property type="entry name" value="DELTA(5) FATTY ACID DESATURASE C-RELATED"/>
    <property type="match status" value="1"/>
</dbReference>
<accession>A0ABV1JZC4</accession>